<gene>
    <name evidence="1" type="ORF">GCM10010387_24490</name>
</gene>
<dbReference type="EMBL" id="BMWG01000005">
    <property type="protein sequence ID" value="GGZ30084.1"/>
    <property type="molecule type" value="Genomic_DNA"/>
</dbReference>
<dbReference type="RefSeq" id="WP_190123020.1">
    <property type="nucleotide sequence ID" value="NZ_BMWG01000005.1"/>
</dbReference>
<evidence type="ECO:0000313" key="2">
    <source>
        <dbReference type="Proteomes" id="UP000630936"/>
    </source>
</evidence>
<reference evidence="1" key="2">
    <citation type="submission" date="2020-09" db="EMBL/GenBank/DDBJ databases">
        <authorList>
            <person name="Sun Q."/>
            <person name="Ohkuma M."/>
        </authorList>
    </citation>
    <scope>NUCLEOTIDE SEQUENCE</scope>
    <source>
        <strain evidence="1">JCM 4988</strain>
    </source>
</reference>
<reference evidence="1" key="1">
    <citation type="journal article" date="2014" name="Int. J. Syst. Evol. Microbiol.">
        <title>Complete genome sequence of Corynebacterium casei LMG S-19264T (=DSM 44701T), isolated from a smear-ripened cheese.</title>
        <authorList>
            <consortium name="US DOE Joint Genome Institute (JGI-PGF)"/>
            <person name="Walter F."/>
            <person name="Albersmeier A."/>
            <person name="Kalinowski J."/>
            <person name="Ruckert C."/>
        </authorList>
    </citation>
    <scope>NUCLEOTIDE SEQUENCE</scope>
    <source>
        <strain evidence="1">JCM 4988</strain>
    </source>
</reference>
<dbReference type="AlphaFoldDB" id="A0A918Q2F9"/>
<keyword evidence="2" id="KW-1185">Reference proteome</keyword>
<organism evidence="1 2">
    <name type="scientific">Streptomyces inusitatus</name>
    <dbReference type="NCBI Taxonomy" id="68221"/>
    <lineage>
        <taxon>Bacteria</taxon>
        <taxon>Bacillati</taxon>
        <taxon>Actinomycetota</taxon>
        <taxon>Actinomycetes</taxon>
        <taxon>Kitasatosporales</taxon>
        <taxon>Streptomycetaceae</taxon>
        <taxon>Streptomyces</taxon>
    </lineage>
</organism>
<sequence>MSPNTEQLLRELHASLGLRKRPEDVAQLIRDLFEATPGALDRPTGKALDRATRTSLRNLWHGYTSMMEDFARPVGAQRQLATSAGLFRAVPALPESCGDDPERIEAVIRTAGEEIRKEYGHSDFHADRLNREQRAEAGLGEMSKRQYNKRFRLLRRMEAKLARIIAEQRKREITMVGKSGLATRLSYEEFAADHGTAAFVAYLTARANLRSEFTVFGQQQPYDKVAAALFDRLDPRTAGWFAIAHVHPTEQVLKQLTDEQRGLLLGRWHRILLDVAEQLEAVWRRGPLERTSMIVRHGDDSTTWNQAARAWNQARGHWLSLLRAMGAEDVVERICPGKVLMLVAADVAAWHRSTGGGLHVDTAVWAELPLPWEVLHGREECPESLVAEVCRRHGVDPERDGWTRARGSVRPVPFRPTPELVHGVTVANPMLATLLCSAGFFSGRGGKSPNP</sequence>
<comment type="caution">
    <text evidence="1">The sequence shown here is derived from an EMBL/GenBank/DDBJ whole genome shotgun (WGS) entry which is preliminary data.</text>
</comment>
<name>A0A918Q2F9_9ACTN</name>
<proteinExistence type="predicted"/>
<dbReference type="Proteomes" id="UP000630936">
    <property type="component" value="Unassembled WGS sequence"/>
</dbReference>
<protein>
    <submittedName>
        <fullName evidence="1">Uncharacterized protein</fullName>
    </submittedName>
</protein>
<evidence type="ECO:0000313" key="1">
    <source>
        <dbReference type="EMBL" id="GGZ30084.1"/>
    </source>
</evidence>
<accession>A0A918Q2F9</accession>